<dbReference type="OrthoDB" id="9785276at2"/>
<dbReference type="PANTHER" id="PTHR11552">
    <property type="entry name" value="GLUCOSE-METHANOL-CHOLINE GMC OXIDOREDUCTASE"/>
    <property type="match status" value="1"/>
</dbReference>
<dbReference type="Gene3D" id="3.50.50.60">
    <property type="entry name" value="FAD/NAD(P)-binding domain"/>
    <property type="match status" value="1"/>
</dbReference>
<protein>
    <submittedName>
        <fullName evidence="9">Choline dehydrogenase</fullName>
    </submittedName>
</protein>
<dbReference type="PIRSF" id="PIRSF000137">
    <property type="entry name" value="Alcohol_oxidase"/>
    <property type="match status" value="1"/>
</dbReference>
<evidence type="ECO:0000259" key="8">
    <source>
        <dbReference type="PROSITE" id="PS00624"/>
    </source>
</evidence>
<dbReference type="Gene3D" id="3.30.560.10">
    <property type="entry name" value="Glucose Oxidase, domain 3"/>
    <property type="match status" value="1"/>
</dbReference>
<dbReference type="Pfam" id="PF05199">
    <property type="entry name" value="GMC_oxred_C"/>
    <property type="match status" value="1"/>
</dbReference>
<dbReference type="GO" id="GO:0016614">
    <property type="term" value="F:oxidoreductase activity, acting on CH-OH group of donors"/>
    <property type="evidence" value="ECO:0007669"/>
    <property type="project" value="InterPro"/>
</dbReference>
<keyword evidence="4 5" id="KW-0274">FAD</keyword>
<evidence type="ECO:0000256" key="2">
    <source>
        <dbReference type="ARBA" id="ARBA00010790"/>
    </source>
</evidence>
<gene>
    <name evidence="9" type="ORF">SAMN05192543_105490</name>
</gene>
<comment type="cofactor">
    <cofactor evidence="1 5">
        <name>FAD</name>
        <dbReference type="ChEBI" id="CHEBI:57692"/>
    </cofactor>
</comment>
<reference evidence="9 10" key="1">
    <citation type="submission" date="2016-10" db="EMBL/GenBank/DDBJ databases">
        <authorList>
            <person name="de Groot N.N."/>
        </authorList>
    </citation>
    <scope>NUCLEOTIDE SEQUENCE [LARGE SCALE GENOMIC DNA]</scope>
    <source>
        <strain evidence="9 10">LMG 23650</strain>
    </source>
</reference>
<dbReference type="PROSITE" id="PS00623">
    <property type="entry name" value="GMC_OXRED_1"/>
    <property type="match status" value="1"/>
</dbReference>
<feature type="domain" description="Glucose-methanol-choline oxidoreductase N-terminal" evidence="7">
    <location>
        <begin position="82"/>
        <end position="105"/>
    </location>
</feature>
<evidence type="ECO:0000313" key="10">
    <source>
        <dbReference type="Proteomes" id="UP000199548"/>
    </source>
</evidence>
<evidence type="ECO:0000313" key="9">
    <source>
        <dbReference type="EMBL" id="SFJ11867.1"/>
    </source>
</evidence>
<evidence type="ECO:0000256" key="3">
    <source>
        <dbReference type="ARBA" id="ARBA00022630"/>
    </source>
</evidence>
<evidence type="ECO:0000256" key="1">
    <source>
        <dbReference type="ARBA" id="ARBA00001974"/>
    </source>
</evidence>
<keyword evidence="3 6" id="KW-0285">Flavoprotein</keyword>
<dbReference type="EMBL" id="FOQU01000005">
    <property type="protein sequence ID" value="SFJ11867.1"/>
    <property type="molecule type" value="Genomic_DNA"/>
</dbReference>
<dbReference type="RefSeq" id="WP_091014414.1">
    <property type="nucleotide sequence ID" value="NZ_CP041745.1"/>
</dbReference>
<feature type="domain" description="Glucose-methanol-choline oxidoreductase N-terminal" evidence="8">
    <location>
        <begin position="253"/>
        <end position="267"/>
    </location>
</feature>
<dbReference type="InterPro" id="IPR012132">
    <property type="entry name" value="GMC_OxRdtase"/>
</dbReference>
<dbReference type="GO" id="GO:0050660">
    <property type="term" value="F:flavin adenine dinucleotide binding"/>
    <property type="evidence" value="ECO:0007669"/>
    <property type="project" value="InterPro"/>
</dbReference>
<sequence length="529" mass="57679">MEYDFIVVGGGSGGCAVAGRLARLRPQARIALLEAGPDDNSFLIRVPTAVALVGPRRNARNYAYETVPQPGLNGRRGYQPRGRVIGGSSSINAMVYIRGQHDDYDDWAGQGCTGWSWNEVLPYFRRAEDNTRGDDEWHGSGGPLHVSDTPDPNPFSLAFIEAAREAGLPHNTDFNGADQEGAGMYQRTIKSGERWNAARAYLYSASLPNLEVLTHTQAMRLLFEGKRCVGVEVEQNGARRSLRARAEVVLASGAFGTPQLLMCSGVGPGEHLAAHGIPVLHDAAQVGANLHDHLDVVTCHRVRNPELLGVCASEPLRTMKEIRRYRREHRGMIASNIAEAGGFFKSDPSLSRPDVQMHFLIAIVDDHARKLHLGTGITGHVCQLRPKSRGSVKLASADIHAAPLIDPGFLSNPDDLETMVRGARLMSRIMQAPTLAAFKPKDLYPAARSDEELRAQIRERADTVYHPVGSCRMGNDAASVVDPQLRVRGLEALRIADASIMPQIVSGNTNAPTIMIGERAAEWLAEEHR</sequence>
<evidence type="ECO:0000256" key="5">
    <source>
        <dbReference type="PIRSR" id="PIRSR000137-2"/>
    </source>
</evidence>
<feature type="binding site" evidence="5">
    <location>
        <begin position="92"/>
        <end position="95"/>
    </location>
    <ligand>
        <name>FAD</name>
        <dbReference type="ChEBI" id="CHEBI:57692"/>
    </ligand>
</feature>
<dbReference type="STRING" id="420953.SAMN05192543_105490"/>
<dbReference type="InterPro" id="IPR000172">
    <property type="entry name" value="GMC_OxRdtase_N"/>
</dbReference>
<comment type="similarity">
    <text evidence="2 6">Belongs to the GMC oxidoreductase family.</text>
</comment>
<keyword evidence="10" id="KW-1185">Reference proteome</keyword>
<proteinExistence type="inferred from homology"/>
<dbReference type="PROSITE" id="PS00624">
    <property type="entry name" value="GMC_OXRED_2"/>
    <property type="match status" value="1"/>
</dbReference>
<feature type="binding site" evidence="5">
    <location>
        <position position="84"/>
    </location>
    <ligand>
        <name>FAD</name>
        <dbReference type="ChEBI" id="CHEBI:57692"/>
    </ligand>
</feature>
<accession>A0A1I3NRU9</accession>
<dbReference type="AlphaFoldDB" id="A0A1I3NRU9"/>
<organism evidence="9 10">
    <name type="scientific">Paraburkholderia megapolitana</name>
    <dbReference type="NCBI Taxonomy" id="420953"/>
    <lineage>
        <taxon>Bacteria</taxon>
        <taxon>Pseudomonadati</taxon>
        <taxon>Pseudomonadota</taxon>
        <taxon>Betaproteobacteria</taxon>
        <taxon>Burkholderiales</taxon>
        <taxon>Burkholderiaceae</taxon>
        <taxon>Paraburkholderia</taxon>
    </lineage>
</organism>
<dbReference type="InterPro" id="IPR036188">
    <property type="entry name" value="FAD/NAD-bd_sf"/>
</dbReference>
<name>A0A1I3NRU9_9BURK</name>
<evidence type="ECO:0000259" key="7">
    <source>
        <dbReference type="PROSITE" id="PS00623"/>
    </source>
</evidence>
<dbReference type="InterPro" id="IPR007867">
    <property type="entry name" value="GMC_OxRtase_C"/>
</dbReference>
<evidence type="ECO:0000256" key="4">
    <source>
        <dbReference type="ARBA" id="ARBA00022827"/>
    </source>
</evidence>
<dbReference type="Pfam" id="PF00732">
    <property type="entry name" value="GMC_oxred_N"/>
    <property type="match status" value="1"/>
</dbReference>
<dbReference type="PANTHER" id="PTHR11552:SF147">
    <property type="entry name" value="CHOLINE DEHYDROGENASE, MITOCHONDRIAL"/>
    <property type="match status" value="1"/>
</dbReference>
<dbReference type="SUPFAM" id="SSF54373">
    <property type="entry name" value="FAD-linked reductases, C-terminal domain"/>
    <property type="match status" value="1"/>
</dbReference>
<evidence type="ECO:0000256" key="6">
    <source>
        <dbReference type="RuleBase" id="RU003968"/>
    </source>
</evidence>
<dbReference type="Proteomes" id="UP000199548">
    <property type="component" value="Unassembled WGS sequence"/>
</dbReference>
<dbReference type="SUPFAM" id="SSF51905">
    <property type="entry name" value="FAD/NAD(P)-binding domain"/>
    <property type="match status" value="1"/>
</dbReference>